<evidence type="ECO:0000313" key="6">
    <source>
        <dbReference type="Proteomes" id="UP001556196"/>
    </source>
</evidence>
<accession>A0ABV3R6A1</accession>
<dbReference type="InterPro" id="IPR010679">
    <property type="entry name" value="DUF1254"/>
</dbReference>
<dbReference type="Gene3D" id="2.60.120.600">
    <property type="entry name" value="Domain of unknown function DUF1214, C-terminal domain"/>
    <property type="match status" value="1"/>
</dbReference>
<dbReference type="Proteomes" id="UP001556196">
    <property type="component" value="Unassembled WGS sequence"/>
</dbReference>
<evidence type="ECO:0000256" key="1">
    <source>
        <dbReference type="SAM" id="MobiDB-lite"/>
    </source>
</evidence>
<feature type="domain" description="DUF1254" evidence="4">
    <location>
        <begin position="80"/>
        <end position="209"/>
    </location>
</feature>
<dbReference type="PANTHER" id="PTHR36509">
    <property type="entry name" value="BLL3101 PROTEIN"/>
    <property type="match status" value="1"/>
</dbReference>
<evidence type="ECO:0000259" key="3">
    <source>
        <dbReference type="Pfam" id="PF06742"/>
    </source>
</evidence>
<dbReference type="InterPro" id="IPR010621">
    <property type="entry name" value="DUF1214"/>
</dbReference>
<dbReference type="Gene3D" id="1.10.3360.10">
    <property type="entry name" value="VPA0735-like domain"/>
    <property type="match status" value="1"/>
</dbReference>
<protein>
    <submittedName>
        <fullName evidence="5">DUF1254 domain-containing protein</fullName>
    </submittedName>
</protein>
<dbReference type="Gene3D" id="2.60.40.1610">
    <property type="entry name" value="Domain of unknown function DUF1254"/>
    <property type="match status" value="1"/>
</dbReference>
<dbReference type="Pfam" id="PF06742">
    <property type="entry name" value="DUF1214"/>
    <property type="match status" value="1"/>
</dbReference>
<dbReference type="InterPro" id="IPR037049">
    <property type="entry name" value="DUF1214_C_sf"/>
</dbReference>
<sequence>MKPTRRTVAFGGAGLLTASALGSKAALAEGLVADLMEGTDEFGTAVEAYVYGYPLVTMEMTRRVVTNVAEPVGTKGPMGHLIKLREYPNASFRDVTAPNADTLYTTAFLDVGEEPWVVSIPDLDGRYALFPMLDGWTTVFDVPGKRTTGTDAQTFAITGPGWEGTLPEGVKQYKSPTSIVWLLGRIYCTGTPEDYAEVHKIQDEIKLYPLSAWGKEWTPPPGKVDPSIDMKTAVRDQVNDMDAIEYFTLLAELLKRNPPAAADAPMVEKLAEIGIVPGQDFDKSKFDPAFAKRLPQIAFAKIMLHFKFSDGDVESIDGWGFTTKTGIYGTNYLQRALITAIGLGANRPQDAIYPTSLKSASGMVKRKYDGSEKYVLTFKKGELPPVSGFWSITMYDENYFFVDNPLNRYSISERQPLKSNSDGSVDLLFQHESPGPDKESNWLPAPKGKFILMMRLYWPNESNPSIIDGSWKIPPVKKVS</sequence>
<keyword evidence="6" id="KW-1185">Reference proteome</keyword>
<feature type="domain" description="DUF1214" evidence="3">
    <location>
        <begin position="351"/>
        <end position="460"/>
    </location>
</feature>
<organism evidence="5 6">
    <name type="scientific">Mesorhizobium marinum</name>
    <dbReference type="NCBI Taxonomy" id="3228790"/>
    <lineage>
        <taxon>Bacteria</taxon>
        <taxon>Pseudomonadati</taxon>
        <taxon>Pseudomonadota</taxon>
        <taxon>Alphaproteobacteria</taxon>
        <taxon>Hyphomicrobiales</taxon>
        <taxon>Phyllobacteriaceae</taxon>
        <taxon>Mesorhizobium</taxon>
    </lineage>
</organism>
<reference evidence="5 6" key="1">
    <citation type="submission" date="2024-06" db="EMBL/GenBank/DDBJ databases">
        <authorList>
            <person name="Tuo L."/>
        </authorList>
    </citation>
    <scope>NUCLEOTIDE SEQUENCE [LARGE SCALE GENOMIC DNA]</scope>
    <source>
        <strain evidence="5 6">ZMM04-5</strain>
    </source>
</reference>
<dbReference type="SUPFAM" id="SSF160935">
    <property type="entry name" value="VPA0735-like"/>
    <property type="match status" value="1"/>
</dbReference>
<dbReference type="PANTHER" id="PTHR36509:SF2">
    <property type="entry name" value="BLL3101 PROTEIN"/>
    <property type="match status" value="1"/>
</dbReference>
<gene>
    <name evidence="5" type="ORF">ABUE31_21680</name>
</gene>
<dbReference type="RefSeq" id="WP_367725843.1">
    <property type="nucleotide sequence ID" value="NZ_JBFOCI010000009.1"/>
</dbReference>
<comment type="caution">
    <text evidence="5">The sequence shown here is derived from an EMBL/GenBank/DDBJ whole genome shotgun (WGS) entry which is preliminary data.</text>
</comment>
<feature type="region of interest" description="Disordered" evidence="1">
    <location>
        <begin position="415"/>
        <end position="442"/>
    </location>
</feature>
<dbReference type="EMBL" id="JBFOCI010000009">
    <property type="protein sequence ID" value="MEW9808610.1"/>
    <property type="molecule type" value="Genomic_DNA"/>
</dbReference>
<keyword evidence="2" id="KW-0732">Signal</keyword>
<dbReference type="Pfam" id="PF06863">
    <property type="entry name" value="DUF1254"/>
    <property type="match status" value="1"/>
</dbReference>
<name>A0ABV3R6A1_9HYPH</name>
<feature type="chain" id="PRO_5047262217" evidence="2">
    <location>
        <begin position="29"/>
        <end position="480"/>
    </location>
</feature>
<evidence type="ECO:0000313" key="5">
    <source>
        <dbReference type="EMBL" id="MEW9808610.1"/>
    </source>
</evidence>
<evidence type="ECO:0000259" key="4">
    <source>
        <dbReference type="Pfam" id="PF06863"/>
    </source>
</evidence>
<proteinExistence type="predicted"/>
<evidence type="ECO:0000256" key="2">
    <source>
        <dbReference type="SAM" id="SignalP"/>
    </source>
</evidence>
<feature type="signal peptide" evidence="2">
    <location>
        <begin position="1"/>
        <end position="28"/>
    </location>
</feature>
<dbReference type="InterPro" id="IPR037050">
    <property type="entry name" value="DUF1254_sf"/>
</dbReference>